<accession>A0AAE0C8L1</accession>
<name>A0AAE0C8L1_9CHLO</name>
<protein>
    <submittedName>
        <fullName evidence="1">Uncharacterized protein</fullName>
    </submittedName>
</protein>
<dbReference type="Proteomes" id="UP001190700">
    <property type="component" value="Unassembled WGS sequence"/>
</dbReference>
<keyword evidence="2" id="KW-1185">Reference proteome</keyword>
<comment type="caution">
    <text evidence="1">The sequence shown here is derived from an EMBL/GenBank/DDBJ whole genome shotgun (WGS) entry which is preliminary data.</text>
</comment>
<evidence type="ECO:0000313" key="2">
    <source>
        <dbReference type="Proteomes" id="UP001190700"/>
    </source>
</evidence>
<reference evidence="1 2" key="1">
    <citation type="journal article" date="2015" name="Genome Biol. Evol.">
        <title>Comparative Genomics of a Bacterivorous Green Alga Reveals Evolutionary Causalities and Consequences of Phago-Mixotrophic Mode of Nutrition.</title>
        <authorList>
            <person name="Burns J.A."/>
            <person name="Paasch A."/>
            <person name="Narechania A."/>
            <person name="Kim E."/>
        </authorList>
    </citation>
    <scope>NUCLEOTIDE SEQUENCE [LARGE SCALE GENOMIC DNA]</scope>
    <source>
        <strain evidence="1 2">PLY_AMNH</strain>
    </source>
</reference>
<gene>
    <name evidence="1" type="ORF">CYMTET_40832</name>
</gene>
<proteinExistence type="predicted"/>
<evidence type="ECO:0000313" key="1">
    <source>
        <dbReference type="EMBL" id="KAK3249753.1"/>
    </source>
</evidence>
<sequence length="81" mass="9332">MPLSLRLFLVINERSALNFSQEFDVISQVRAAHLLSLMLLLTGRVPSYCYNCSAVKPFVFKREVNKRLRYVTCHCTDHVTA</sequence>
<dbReference type="AlphaFoldDB" id="A0AAE0C8L1"/>
<organism evidence="1 2">
    <name type="scientific">Cymbomonas tetramitiformis</name>
    <dbReference type="NCBI Taxonomy" id="36881"/>
    <lineage>
        <taxon>Eukaryota</taxon>
        <taxon>Viridiplantae</taxon>
        <taxon>Chlorophyta</taxon>
        <taxon>Pyramimonadophyceae</taxon>
        <taxon>Pyramimonadales</taxon>
        <taxon>Pyramimonadaceae</taxon>
        <taxon>Cymbomonas</taxon>
    </lineage>
</organism>
<dbReference type="EMBL" id="LGRX02027154">
    <property type="protein sequence ID" value="KAK3249753.1"/>
    <property type="molecule type" value="Genomic_DNA"/>
</dbReference>